<dbReference type="RefSeq" id="WP_258809921.1">
    <property type="nucleotide sequence ID" value="NZ_JANUGU010000001.1"/>
</dbReference>
<evidence type="ECO:0000313" key="1">
    <source>
        <dbReference type="EMBL" id="MCS0656742.1"/>
    </source>
</evidence>
<reference evidence="1 2" key="1">
    <citation type="submission" date="2022-08" db="EMBL/GenBank/DDBJ databases">
        <title>Reclassification of Massilia species as members of the genera Telluria, Duganella, Pseudoduganella, Mokoshia gen. nov. and Zemynaea gen. nov. using orthogonal and non-orthogonal genome-based approaches.</title>
        <authorList>
            <person name="Bowman J.P."/>
        </authorList>
    </citation>
    <scope>NUCLEOTIDE SEQUENCE [LARGE SCALE GENOMIC DNA]</scope>
    <source>
        <strain evidence="1 2">JCM 31606</strain>
    </source>
</reference>
<protein>
    <submittedName>
        <fullName evidence="1">Uncharacterized protein</fullName>
    </submittedName>
</protein>
<dbReference type="Proteomes" id="UP001204621">
    <property type="component" value="Unassembled WGS sequence"/>
</dbReference>
<name>A0ABT2CS07_9BURK</name>
<sequence>MFFIKSSKPNVGGAACWTVAIRKKRFVKGLAIPWRAPYQTREADVLWTEAFPDLAFYRISGQKARITAAAERENGVKPPLTFIVVPAEAGTHAEFAGLRRAISTTKTVYGGSMPGALIRLRRDDGW</sequence>
<accession>A0ABT2CS07</accession>
<keyword evidence="2" id="KW-1185">Reference proteome</keyword>
<comment type="caution">
    <text evidence="1">The sequence shown here is derived from an EMBL/GenBank/DDBJ whole genome shotgun (WGS) entry which is preliminary data.</text>
</comment>
<proteinExistence type="predicted"/>
<evidence type="ECO:0000313" key="2">
    <source>
        <dbReference type="Proteomes" id="UP001204621"/>
    </source>
</evidence>
<gene>
    <name evidence="1" type="ORF">NX778_01520</name>
</gene>
<dbReference type="EMBL" id="JANUGU010000001">
    <property type="protein sequence ID" value="MCS0656742.1"/>
    <property type="molecule type" value="Genomic_DNA"/>
</dbReference>
<organism evidence="1 2">
    <name type="scientific">Massilia terrae</name>
    <dbReference type="NCBI Taxonomy" id="1811224"/>
    <lineage>
        <taxon>Bacteria</taxon>
        <taxon>Pseudomonadati</taxon>
        <taxon>Pseudomonadota</taxon>
        <taxon>Betaproteobacteria</taxon>
        <taxon>Burkholderiales</taxon>
        <taxon>Oxalobacteraceae</taxon>
        <taxon>Telluria group</taxon>
        <taxon>Massilia</taxon>
    </lineage>
</organism>